<dbReference type="AlphaFoldDB" id="A0A4Y2ACD2"/>
<sequence>MDYPIFLPQITSATQIACGYRDIGRSFTAAPCKPQNPPQRIIPIPLCTYFSLRLQNTSPCLFRFPQEQENLSFSRVIALATFQHLWPGSPNEFQEKSDFQTFDHTTQILIGFSG</sequence>
<organism evidence="1 2">
    <name type="scientific">Araneus ventricosus</name>
    <name type="common">Orbweaver spider</name>
    <name type="synonym">Epeira ventricosa</name>
    <dbReference type="NCBI Taxonomy" id="182803"/>
    <lineage>
        <taxon>Eukaryota</taxon>
        <taxon>Metazoa</taxon>
        <taxon>Ecdysozoa</taxon>
        <taxon>Arthropoda</taxon>
        <taxon>Chelicerata</taxon>
        <taxon>Arachnida</taxon>
        <taxon>Araneae</taxon>
        <taxon>Araneomorphae</taxon>
        <taxon>Entelegynae</taxon>
        <taxon>Araneoidea</taxon>
        <taxon>Araneidae</taxon>
        <taxon>Araneus</taxon>
    </lineage>
</organism>
<proteinExistence type="predicted"/>
<evidence type="ECO:0000313" key="1">
    <source>
        <dbReference type="EMBL" id="GBL76614.1"/>
    </source>
</evidence>
<protein>
    <submittedName>
        <fullName evidence="1">Uncharacterized protein</fullName>
    </submittedName>
</protein>
<reference evidence="1 2" key="1">
    <citation type="journal article" date="2019" name="Sci. Rep.">
        <title>Orb-weaving spider Araneus ventricosus genome elucidates the spidroin gene catalogue.</title>
        <authorList>
            <person name="Kono N."/>
            <person name="Nakamura H."/>
            <person name="Ohtoshi R."/>
            <person name="Moran D.A.P."/>
            <person name="Shinohara A."/>
            <person name="Yoshida Y."/>
            <person name="Fujiwara M."/>
            <person name="Mori M."/>
            <person name="Tomita M."/>
            <person name="Arakawa K."/>
        </authorList>
    </citation>
    <scope>NUCLEOTIDE SEQUENCE [LARGE SCALE GENOMIC DNA]</scope>
</reference>
<dbReference type="EMBL" id="BGPR01000010">
    <property type="protein sequence ID" value="GBL76614.1"/>
    <property type="molecule type" value="Genomic_DNA"/>
</dbReference>
<accession>A0A4Y2ACD2</accession>
<dbReference type="Proteomes" id="UP000499080">
    <property type="component" value="Unassembled WGS sequence"/>
</dbReference>
<gene>
    <name evidence="1" type="ORF">AVEN_53332_1</name>
</gene>
<name>A0A4Y2ACD2_ARAVE</name>
<keyword evidence="2" id="KW-1185">Reference proteome</keyword>
<comment type="caution">
    <text evidence="1">The sequence shown here is derived from an EMBL/GenBank/DDBJ whole genome shotgun (WGS) entry which is preliminary data.</text>
</comment>
<evidence type="ECO:0000313" key="2">
    <source>
        <dbReference type="Proteomes" id="UP000499080"/>
    </source>
</evidence>